<evidence type="ECO:0000313" key="5">
    <source>
        <dbReference type="Proteomes" id="UP000004682"/>
    </source>
</evidence>
<accession>A0ABN0G1D2</accession>
<dbReference type="InterPro" id="IPR016181">
    <property type="entry name" value="Acyl_CoA_acyltransferase"/>
</dbReference>
<dbReference type="InterPro" id="IPR050680">
    <property type="entry name" value="YpeA/RimI_acetyltransf"/>
</dbReference>
<evidence type="ECO:0000259" key="3">
    <source>
        <dbReference type="PROSITE" id="PS51186"/>
    </source>
</evidence>
<dbReference type="PROSITE" id="PS51186">
    <property type="entry name" value="GNAT"/>
    <property type="match status" value="1"/>
</dbReference>
<proteinExistence type="predicted"/>
<dbReference type="PANTHER" id="PTHR43420">
    <property type="entry name" value="ACETYLTRANSFERASE"/>
    <property type="match status" value="1"/>
</dbReference>
<organism evidence="4 5">
    <name type="scientific">Burkholderia humptydooensis MSMB43</name>
    <dbReference type="NCBI Taxonomy" id="441157"/>
    <lineage>
        <taxon>Bacteria</taxon>
        <taxon>Pseudomonadati</taxon>
        <taxon>Pseudomonadota</taxon>
        <taxon>Betaproteobacteria</taxon>
        <taxon>Burkholderiales</taxon>
        <taxon>Burkholderiaceae</taxon>
        <taxon>Burkholderia</taxon>
        <taxon>pseudomallei group</taxon>
    </lineage>
</organism>
<dbReference type="EMBL" id="JH692065">
    <property type="protein sequence ID" value="EIP85993.1"/>
    <property type="molecule type" value="Genomic_DNA"/>
</dbReference>
<dbReference type="SUPFAM" id="SSF55729">
    <property type="entry name" value="Acyl-CoA N-acyltransferases (Nat)"/>
    <property type="match status" value="1"/>
</dbReference>
<dbReference type="Pfam" id="PF00583">
    <property type="entry name" value="Acetyltransf_1"/>
    <property type="match status" value="1"/>
</dbReference>
<keyword evidence="2" id="KW-0012">Acyltransferase</keyword>
<evidence type="ECO:0000256" key="2">
    <source>
        <dbReference type="ARBA" id="ARBA00023315"/>
    </source>
</evidence>
<sequence>MAPTTRVNRAARRPVYHLTSPFLPLAKPVMTHPASAPSVEIRRLFAAHAADYRAIRLAALRDAPEAFGSTYDAEAERSLAAFAQRLDSSIVFGAYVDGAIAGMAGFKRLDGAKERHKGFLWGVYVAPAARRLGVGAALLDAALAAAAQTVEQVTLAVIDGNGAARAFYERHGFVAYGVEPRALKGANGYADELLMMRFLPSAPPRG</sequence>
<keyword evidence="1" id="KW-0808">Transferase</keyword>
<dbReference type="InterPro" id="IPR000182">
    <property type="entry name" value="GNAT_dom"/>
</dbReference>
<dbReference type="Proteomes" id="UP000004682">
    <property type="component" value="Unassembled WGS sequence"/>
</dbReference>
<evidence type="ECO:0000313" key="4">
    <source>
        <dbReference type="EMBL" id="EIP85993.1"/>
    </source>
</evidence>
<dbReference type="Gene3D" id="3.40.630.30">
    <property type="match status" value="1"/>
</dbReference>
<gene>
    <name evidence="4" type="ORF">A33K_17083</name>
</gene>
<reference evidence="5" key="1">
    <citation type="journal article" date="2012" name="J. Bacteriol.">
        <title>Revised Genome Sequence of Burkholderia thailandensis MSMB43 with Improved Annotation.</title>
        <authorList>
            <person name="Zhuo Y."/>
            <person name="Liu L."/>
            <person name="Wang Q."/>
            <person name="Liu X."/>
            <person name="Ren B."/>
            <person name="Liu M."/>
            <person name="Ni P."/>
            <person name="Cheng Y.Q."/>
            <person name="Zhang L."/>
        </authorList>
    </citation>
    <scope>NUCLEOTIDE SEQUENCE [LARGE SCALE GENOMIC DNA]</scope>
    <source>
        <strain evidence="5">MSMB43</strain>
    </source>
</reference>
<evidence type="ECO:0000256" key="1">
    <source>
        <dbReference type="ARBA" id="ARBA00022679"/>
    </source>
</evidence>
<protein>
    <submittedName>
        <fullName evidence="4">Acetyltransferase, GNAT family protein</fullName>
    </submittedName>
</protein>
<keyword evidence="5" id="KW-1185">Reference proteome</keyword>
<dbReference type="CDD" id="cd04301">
    <property type="entry name" value="NAT_SF"/>
    <property type="match status" value="1"/>
</dbReference>
<name>A0ABN0G1D2_9BURK</name>
<feature type="domain" description="N-acetyltransferase" evidence="3">
    <location>
        <begin position="39"/>
        <end position="200"/>
    </location>
</feature>